<name>A0A0V0TB90_9BILA</name>
<sequence>LVLTCGFISASVSSVRLLPALPSLFPNSRFVGSIFALKAQNKNTVFIRNNNNDHHRISQTTAYRSTTANNNHISPYSFLIFKYPSAYGSFVLLPHLSYLESTAVRTQADAQQLLYFYEL</sequence>
<gene>
    <name evidence="1" type="ORF">T05_1769</name>
</gene>
<protein>
    <submittedName>
        <fullName evidence="1">Uncharacterized protein</fullName>
    </submittedName>
</protein>
<dbReference type="Proteomes" id="UP000055048">
    <property type="component" value="Unassembled WGS sequence"/>
</dbReference>
<organism evidence="1 2">
    <name type="scientific">Trichinella murrelli</name>
    <dbReference type="NCBI Taxonomy" id="144512"/>
    <lineage>
        <taxon>Eukaryota</taxon>
        <taxon>Metazoa</taxon>
        <taxon>Ecdysozoa</taxon>
        <taxon>Nematoda</taxon>
        <taxon>Enoplea</taxon>
        <taxon>Dorylaimia</taxon>
        <taxon>Trichinellida</taxon>
        <taxon>Trichinellidae</taxon>
        <taxon>Trichinella</taxon>
    </lineage>
</organism>
<feature type="non-terminal residue" evidence="1">
    <location>
        <position position="119"/>
    </location>
</feature>
<comment type="caution">
    <text evidence="1">The sequence shown here is derived from an EMBL/GenBank/DDBJ whole genome shotgun (WGS) entry which is preliminary data.</text>
</comment>
<feature type="non-terminal residue" evidence="1">
    <location>
        <position position="1"/>
    </location>
</feature>
<dbReference type="AlphaFoldDB" id="A0A0V0TB90"/>
<keyword evidence="2" id="KW-1185">Reference proteome</keyword>
<accession>A0A0V0TB90</accession>
<dbReference type="EMBL" id="JYDJ01000376">
    <property type="protein sequence ID" value="KRX36269.1"/>
    <property type="molecule type" value="Genomic_DNA"/>
</dbReference>
<evidence type="ECO:0000313" key="2">
    <source>
        <dbReference type="Proteomes" id="UP000055048"/>
    </source>
</evidence>
<evidence type="ECO:0000313" key="1">
    <source>
        <dbReference type="EMBL" id="KRX36269.1"/>
    </source>
</evidence>
<proteinExistence type="predicted"/>
<reference evidence="1 2" key="1">
    <citation type="submission" date="2015-01" db="EMBL/GenBank/DDBJ databases">
        <title>Evolution of Trichinella species and genotypes.</title>
        <authorList>
            <person name="Korhonen P.K."/>
            <person name="Edoardo P."/>
            <person name="Giuseppe L.R."/>
            <person name="Gasser R.B."/>
        </authorList>
    </citation>
    <scope>NUCLEOTIDE SEQUENCE [LARGE SCALE GENOMIC DNA]</scope>
    <source>
        <strain evidence="1">ISS417</strain>
    </source>
</reference>